<evidence type="ECO:0000313" key="2">
    <source>
        <dbReference type="Proteomes" id="UP001218638"/>
    </source>
</evidence>
<evidence type="ECO:0000313" key="1">
    <source>
        <dbReference type="EMBL" id="WED64644.1"/>
    </source>
</evidence>
<dbReference type="EMBL" id="CP119075">
    <property type="protein sequence ID" value="WED64644.1"/>
    <property type="molecule type" value="Genomic_DNA"/>
</dbReference>
<dbReference type="RefSeq" id="WP_330930724.1">
    <property type="nucleotide sequence ID" value="NZ_CP119075.1"/>
</dbReference>
<reference evidence="1" key="1">
    <citation type="submission" date="2023-03" db="EMBL/GenBank/DDBJ databases">
        <title>Lomoglobus Profundus gen. nov., sp. nov., a novel member of the phylum Verrucomicrobia, isolated from deep-marine sediment of South China Sea.</title>
        <authorList>
            <person name="Ahmad T."/>
            <person name="Ishaq S.E."/>
            <person name="Wang F."/>
        </authorList>
    </citation>
    <scope>NUCLEOTIDE SEQUENCE</scope>
    <source>
        <strain evidence="1">LMO-M01</strain>
    </source>
</reference>
<sequence length="275" mass="30819">MKNKIISLVFILIITILIVISLTPNFGGVTHGQEAVKSNSTANKSLHAKPSPAPAASEALKKPITEYQNEKKKTETQSITIDYSSNPTQLRLALCKKRSLYALGLTEAKEDQLLLIWMDFEAQIVNEEVRGSPAELEQQFKAAVTEHFSDKIYERLKTVMSLYPAEIVLIDMWDVLASEGAPLSPNETLELMEANQKALSSRGDKMPYPKIPASLEGLSESEVRDLNEEMKPYEEHKSLFNRDFNTNFYNLARQVIGNARVELVLENKDTPPPSP</sequence>
<dbReference type="Proteomes" id="UP001218638">
    <property type="component" value="Chromosome"/>
</dbReference>
<name>A0AAE9ZWT8_9BACT</name>
<accession>A0AAE9ZWT8</accession>
<organism evidence="1 2">
    <name type="scientific">Synoicihabitans lomoniglobus</name>
    <dbReference type="NCBI Taxonomy" id="2909285"/>
    <lineage>
        <taxon>Bacteria</taxon>
        <taxon>Pseudomonadati</taxon>
        <taxon>Verrucomicrobiota</taxon>
        <taxon>Opitutia</taxon>
        <taxon>Opitutales</taxon>
        <taxon>Opitutaceae</taxon>
        <taxon>Synoicihabitans</taxon>
    </lineage>
</organism>
<protein>
    <submittedName>
        <fullName evidence="1">Uncharacterized protein</fullName>
    </submittedName>
</protein>
<dbReference type="AlphaFoldDB" id="A0AAE9ZWT8"/>
<dbReference type="KEGG" id="slom:PXH66_20060"/>
<proteinExistence type="predicted"/>
<gene>
    <name evidence="1" type="ORF">PXH66_20060</name>
</gene>
<keyword evidence="2" id="KW-1185">Reference proteome</keyword>